<organism evidence="1 2">
    <name type="scientific">Methylorubrum extorquens (strain ATCC 14718 / DSM 1338 / JCM 2805 / NCIMB 9133 / AM1)</name>
    <name type="common">Methylobacterium extorquens</name>
    <dbReference type="NCBI Taxonomy" id="272630"/>
    <lineage>
        <taxon>Bacteria</taxon>
        <taxon>Pseudomonadati</taxon>
        <taxon>Pseudomonadota</taxon>
        <taxon>Alphaproteobacteria</taxon>
        <taxon>Hyphomicrobiales</taxon>
        <taxon>Methylobacteriaceae</taxon>
        <taxon>Methylorubrum</taxon>
    </lineage>
</organism>
<dbReference type="AlphaFoldDB" id="C5AWG9"/>
<keyword evidence="2" id="KW-1185">Reference proteome</keyword>
<sequence>MSAAGAEPTFSIRALNSGFPP</sequence>
<dbReference type="EMBL" id="CP001510">
    <property type="protein sequence ID" value="ACS38797.1"/>
    <property type="molecule type" value="Genomic_DNA"/>
</dbReference>
<evidence type="ECO:0000313" key="1">
    <source>
        <dbReference type="EMBL" id="ACS38797.1"/>
    </source>
</evidence>
<evidence type="ECO:0000313" key="2">
    <source>
        <dbReference type="Proteomes" id="UP000009081"/>
    </source>
</evidence>
<protein>
    <submittedName>
        <fullName evidence="1">Uncharacterized protein</fullName>
    </submittedName>
</protein>
<proteinExistence type="predicted"/>
<dbReference type="KEGG" id="mea:Mex_1p0883"/>
<dbReference type="Proteomes" id="UP000009081">
    <property type="component" value="Chromosome"/>
</dbReference>
<accession>C5AWG9</accession>
<gene>
    <name evidence="1" type="ordered locus">MexAM1_META1p0883</name>
</gene>
<name>C5AWG9_METEA</name>
<dbReference type="HOGENOM" id="CLU_3426600_0_0_5"/>
<reference evidence="1 2" key="1">
    <citation type="journal article" date="2009" name="PLoS ONE">
        <title>Methylobacterium genome sequences: a reference blueprint to investigate microbial metabolism of C1 compounds from natural and industrial sources.</title>
        <authorList>
            <person name="Vuilleumier S."/>
            <person name="Chistoserdova L."/>
            <person name="Lee M.-C."/>
            <person name="Bringel F."/>
            <person name="Lajus A."/>
            <person name="Zhou Y."/>
            <person name="Gourion B."/>
            <person name="Barbe V."/>
            <person name="Chang J."/>
            <person name="Cruveiller S."/>
            <person name="Dossat C."/>
            <person name="Gillett W."/>
            <person name="Gruffaz C."/>
            <person name="Haugen E."/>
            <person name="Hourcade E."/>
            <person name="Levy R."/>
            <person name="Mangenot S."/>
            <person name="Muller E."/>
            <person name="Nadalig T."/>
            <person name="Pagni M."/>
            <person name="Penny C."/>
            <person name="Peyraud R."/>
            <person name="Robinson D.G."/>
            <person name="Roche D."/>
            <person name="Rouy Z."/>
            <person name="Saenampechek C."/>
            <person name="Salvignol G."/>
            <person name="Vallenet D."/>
            <person name="Wu Z."/>
            <person name="Marx C.J."/>
            <person name="Vorholt J.A."/>
            <person name="Olson M.V."/>
            <person name="Kaul R."/>
            <person name="Weissenbach J."/>
            <person name="Medigue C."/>
            <person name="Lidstrom M.E."/>
        </authorList>
    </citation>
    <scope>NUCLEOTIDE SEQUENCE [LARGE SCALE GENOMIC DNA]</scope>
    <source>
        <strain evidence="2">ATCC 14718 / DSM 1338 / JCM 2805 / NCIMB 9133 / AM1</strain>
    </source>
</reference>